<proteinExistence type="predicted"/>
<evidence type="ECO:0000313" key="1">
    <source>
        <dbReference type="EMBL" id="GAG02860.1"/>
    </source>
</evidence>
<evidence type="ECO:0008006" key="2">
    <source>
        <dbReference type="Google" id="ProtNLM"/>
    </source>
</evidence>
<comment type="caution">
    <text evidence="1">The sequence shown here is derived from an EMBL/GenBank/DDBJ whole genome shotgun (WGS) entry which is preliminary data.</text>
</comment>
<protein>
    <recommendedName>
        <fullName evidence="2">LIM zinc-binding domain-containing protein</fullName>
    </recommendedName>
</protein>
<organism evidence="1">
    <name type="scientific">marine sediment metagenome</name>
    <dbReference type="NCBI Taxonomy" id="412755"/>
    <lineage>
        <taxon>unclassified sequences</taxon>
        <taxon>metagenomes</taxon>
        <taxon>ecological metagenomes</taxon>
    </lineage>
</organism>
<reference evidence="1" key="1">
    <citation type="journal article" date="2014" name="Front. Microbiol.">
        <title>High frequency of phylogenetically diverse reductive dehalogenase-homologous genes in deep subseafloor sedimentary metagenomes.</title>
        <authorList>
            <person name="Kawai M."/>
            <person name="Futagami T."/>
            <person name="Toyoda A."/>
            <person name="Takaki Y."/>
            <person name="Nishi S."/>
            <person name="Hori S."/>
            <person name="Arai W."/>
            <person name="Tsubouchi T."/>
            <person name="Morono Y."/>
            <person name="Uchiyama I."/>
            <person name="Ito T."/>
            <person name="Fujiyama A."/>
            <person name="Inagaki F."/>
            <person name="Takami H."/>
        </authorList>
    </citation>
    <scope>NUCLEOTIDE SEQUENCE</scope>
    <source>
        <strain evidence="1">Expedition CK06-06</strain>
    </source>
</reference>
<sequence>MSEERKEQILQAKKCPICKKLILRGPVLMSKGFSYHLDCFAPIKKEIIQYESV</sequence>
<dbReference type="AlphaFoldDB" id="X0UBC5"/>
<name>X0UBC5_9ZZZZ</name>
<gene>
    <name evidence="1" type="ORF">S01H1_45801</name>
</gene>
<accession>X0UBC5</accession>
<dbReference type="EMBL" id="BARS01029293">
    <property type="protein sequence ID" value="GAG02860.1"/>
    <property type="molecule type" value="Genomic_DNA"/>
</dbReference>
<dbReference type="Gene3D" id="2.10.110.10">
    <property type="entry name" value="Cysteine Rich Protein"/>
    <property type="match status" value="1"/>
</dbReference>